<keyword evidence="3 4" id="KW-0663">Pyridoxal phosphate</keyword>
<evidence type="ECO:0000313" key="8">
    <source>
        <dbReference type="Proteomes" id="UP000220102"/>
    </source>
</evidence>
<evidence type="ECO:0000256" key="1">
    <source>
        <dbReference type="ARBA" id="ARBA00001933"/>
    </source>
</evidence>
<dbReference type="InterPro" id="IPR015424">
    <property type="entry name" value="PyrdxlP-dep_Trfase"/>
</dbReference>
<dbReference type="CDD" id="cd06454">
    <property type="entry name" value="KBL_like"/>
    <property type="match status" value="1"/>
</dbReference>
<dbReference type="PANTHER" id="PTHR13693:SF3">
    <property type="entry name" value="LD36009P"/>
    <property type="match status" value="1"/>
</dbReference>
<evidence type="ECO:0000256" key="5">
    <source>
        <dbReference type="SAM" id="MobiDB-lite"/>
    </source>
</evidence>
<comment type="cofactor">
    <cofactor evidence="1 4">
        <name>pyridoxal 5'-phosphate</name>
        <dbReference type="ChEBI" id="CHEBI:597326"/>
    </cofactor>
</comment>
<dbReference type="InterPro" id="IPR015422">
    <property type="entry name" value="PyrdxlP-dep_Trfase_small"/>
</dbReference>
<sequence>MSPGDDTETATKSAPSLFNKCHKFFDKSGDYAKTKDADLYPYFRPIERNEGTSAIMNGREIIMAGSNNYLGLTADPRVKEAARDAVAKYGTGCTGSRFLNGTLDLHLRLEERLADFMGKDEAVLFSTGYMTNEGVIQALAGRNDIIFSDKDNHACIVQGTRVSMADTQRYRHNDLDQLEKLLKRASEDRPDAGKLIATDGVFSMSGKIARVPELVELANRYDAALMLDDAHAIGVIGPGGRGSASTFGLKDDVDIITGTFSKSFSSLGGFAVGDHDVIEFIRHEASAHIFSASMPPANTATVLKCLDILEEEPERLERLWEISDYMRDGFRNLGFDVWDSETPIIPVVIGDMNTCFQFWRDLLDNGVFVNAVVPPAVPPGQTLMRTSYMATHSNDELDKILDAFHKVGKQHGVIGSNGHAKTNGHHPKGHHLNGSANGHLNGSANGHSAAA</sequence>
<dbReference type="EMBL" id="PDEQ01000005">
    <property type="protein sequence ID" value="PEN13316.1"/>
    <property type="molecule type" value="Genomic_DNA"/>
</dbReference>
<feature type="compositionally biased region" description="Basic residues" evidence="5">
    <location>
        <begin position="422"/>
        <end position="431"/>
    </location>
</feature>
<dbReference type="GO" id="GO:0030170">
    <property type="term" value="F:pyridoxal phosphate binding"/>
    <property type="evidence" value="ECO:0007669"/>
    <property type="project" value="InterPro"/>
</dbReference>
<feature type="compositionally biased region" description="Polar residues" evidence="5">
    <location>
        <begin position="434"/>
        <end position="451"/>
    </location>
</feature>
<dbReference type="OrthoDB" id="9807157at2"/>
<keyword evidence="2" id="KW-0808">Transferase</keyword>
<dbReference type="InterPro" id="IPR015421">
    <property type="entry name" value="PyrdxlP-dep_Trfase_major"/>
</dbReference>
<dbReference type="SUPFAM" id="SSF53383">
    <property type="entry name" value="PLP-dependent transferases"/>
    <property type="match status" value="1"/>
</dbReference>
<dbReference type="PANTHER" id="PTHR13693">
    <property type="entry name" value="CLASS II AMINOTRANSFERASE/8-AMINO-7-OXONONANOATE SYNTHASE"/>
    <property type="match status" value="1"/>
</dbReference>
<evidence type="ECO:0000256" key="4">
    <source>
        <dbReference type="RuleBase" id="RU003693"/>
    </source>
</evidence>
<accession>A0A2A8CXD8</accession>
<dbReference type="GO" id="GO:0016740">
    <property type="term" value="F:transferase activity"/>
    <property type="evidence" value="ECO:0007669"/>
    <property type="project" value="UniProtKB-KW"/>
</dbReference>
<dbReference type="PROSITE" id="PS00599">
    <property type="entry name" value="AA_TRANSFER_CLASS_2"/>
    <property type="match status" value="1"/>
</dbReference>
<dbReference type="InterPro" id="IPR004839">
    <property type="entry name" value="Aminotransferase_I/II_large"/>
</dbReference>
<dbReference type="Pfam" id="PF00155">
    <property type="entry name" value="Aminotran_1_2"/>
    <property type="match status" value="1"/>
</dbReference>
<dbReference type="Gene3D" id="3.40.640.10">
    <property type="entry name" value="Type I PLP-dependent aspartate aminotransferase-like (Major domain)"/>
    <property type="match status" value="1"/>
</dbReference>
<feature type="domain" description="Aminotransferase class I/classII large" evidence="6">
    <location>
        <begin position="64"/>
        <end position="404"/>
    </location>
</feature>
<dbReference type="Gene3D" id="3.90.1150.10">
    <property type="entry name" value="Aspartate Aminotransferase, domain 1"/>
    <property type="match status" value="1"/>
</dbReference>
<evidence type="ECO:0000259" key="6">
    <source>
        <dbReference type="Pfam" id="PF00155"/>
    </source>
</evidence>
<feature type="region of interest" description="Disordered" evidence="5">
    <location>
        <begin position="415"/>
        <end position="451"/>
    </location>
</feature>
<organism evidence="7 8">
    <name type="scientific">Longibacter salinarum</name>
    <dbReference type="NCBI Taxonomy" id="1850348"/>
    <lineage>
        <taxon>Bacteria</taxon>
        <taxon>Pseudomonadati</taxon>
        <taxon>Rhodothermota</taxon>
        <taxon>Rhodothermia</taxon>
        <taxon>Rhodothermales</taxon>
        <taxon>Salisaetaceae</taxon>
        <taxon>Longibacter</taxon>
    </lineage>
</organism>
<comment type="caution">
    <text evidence="7">The sequence shown here is derived from an EMBL/GenBank/DDBJ whole genome shotgun (WGS) entry which is preliminary data.</text>
</comment>
<keyword evidence="8" id="KW-1185">Reference proteome</keyword>
<evidence type="ECO:0000256" key="3">
    <source>
        <dbReference type="ARBA" id="ARBA00022898"/>
    </source>
</evidence>
<reference evidence="7 8" key="1">
    <citation type="submission" date="2017-10" db="EMBL/GenBank/DDBJ databases">
        <title>Draft genome of Longibacter Salinarum.</title>
        <authorList>
            <person name="Goh K.M."/>
            <person name="Shamsir M.S."/>
            <person name="Lim S.W."/>
        </authorList>
    </citation>
    <scope>NUCLEOTIDE SEQUENCE [LARGE SCALE GENOMIC DNA]</scope>
    <source>
        <strain evidence="7 8">KCTC 52045</strain>
    </source>
</reference>
<evidence type="ECO:0000313" key="7">
    <source>
        <dbReference type="EMBL" id="PEN13316.1"/>
    </source>
</evidence>
<comment type="similarity">
    <text evidence="4">Belongs to the class-II pyridoxal-phosphate-dependent aminotransferase family.</text>
</comment>
<dbReference type="InterPro" id="IPR050087">
    <property type="entry name" value="AON_synthase_class-II"/>
</dbReference>
<dbReference type="AlphaFoldDB" id="A0A2A8CXD8"/>
<gene>
    <name evidence="7" type="ORF">CRI94_10500</name>
</gene>
<evidence type="ECO:0000256" key="2">
    <source>
        <dbReference type="ARBA" id="ARBA00022679"/>
    </source>
</evidence>
<dbReference type="InterPro" id="IPR001917">
    <property type="entry name" value="Aminotrans_II_pyridoxalP_BS"/>
</dbReference>
<name>A0A2A8CXD8_9BACT</name>
<dbReference type="Proteomes" id="UP000220102">
    <property type="component" value="Unassembled WGS sequence"/>
</dbReference>
<proteinExistence type="inferred from homology"/>
<protein>
    <submittedName>
        <fullName evidence="7">8-amino-7-oxononanoate synthase</fullName>
    </submittedName>
</protein>